<sequence>MCRWIAYRGETTSFEPYVTEPEHSLIAQSIRSLQSTAGSNGDGFGLGWYGEHPEPGLYRETRPAWSDENLRYLCRHLRSHLFFAHVRAATGTAVTRQNCHPFACGQWMFMHNGFVGSWNRLRRKVEALIPDAYYPSRTGTTDSEAVFLAMMGAGLDADPLGATHRVLRALVGLVNEGELRERLRFTSALANGRDLYAFRVAVNDAANTLYFREAGGQVIVVSEPFDKETDWTEVPANHALVARASESAKIVPFDLAISSEVDAEPAPARRIIARG</sequence>
<gene>
    <name evidence="3" type="ORF">BST63_34455</name>
</gene>
<dbReference type="Pfam" id="PF13230">
    <property type="entry name" value="GATase_4"/>
    <property type="match status" value="1"/>
</dbReference>
<comment type="caution">
    <text evidence="3">The sequence shown here is derived from an EMBL/GenBank/DDBJ whole genome shotgun (WGS) entry which is preliminary data.</text>
</comment>
<reference evidence="3 4" key="1">
    <citation type="submission" date="2017-03" db="EMBL/GenBank/DDBJ databases">
        <title>Whole genome sequences of fourteen strains of Bradyrhizobium canariense and one strain of Bradyrhizobium japonicum isolated from Lupinus (Papilionoideae: Genisteae) species in Algeria.</title>
        <authorList>
            <person name="Crovadore J."/>
            <person name="Chekireb D."/>
            <person name="Brachmann A."/>
            <person name="Chablais R."/>
            <person name="Cochard B."/>
            <person name="Lefort F."/>
        </authorList>
    </citation>
    <scope>NUCLEOTIDE SEQUENCE [LARGE SCALE GENOMIC DNA]</scope>
    <source>
        <strain evidence="3 4">UBMAN05</strain>
    </source>
</reference>
<dbReference type="PANTHER" id="PTHR43187">
    <property type="entry name" value="GLUTAMINE AMIDOTRANSFERASE DUG3-RELATED"/>
    <property type="match status" value="1"/>
</dbReference>
<dbReference type="RefSeq" id="WP_085352733.1">
    <property type="nucleotide sequence ID" value="NZ_NAEX01000187.1"/>
</dbReference>
<proteinExistence type="predicted"/>
<dbReference type="EMBL" id="NAFK01000177">
    <property type="protein sequence ID" value="OSJ20859.1"/>
    <property type="molecule type" value="Genomic_DNA"/>
</dbReference>
<dbReference type="InterPro" id="IPR026869">
    <property type="entry name" value="EgtC-like"/>
</dbReference>
<keyword evidence="1 3" id="KW-0315">Glutamine amidotransferase</keyword>
<organism evidence="3 4">
    <name type="scientific">Bradyrhizobium canariense</name>
    <dbReference type="NCBI Taxonomy" id="255045"/>
    <lineage>
        <taxon>Bacteria</taxon>
        <taxon>Pseudomonadati</taxon>
        <taxon>Pseudomonadota</taxon>
        <taxon>Alphaproteobacteria</taxon>
        <taxon>Hyphomicrobiales</taxon>
        <taxon>Nitrobacteraceae</taxon>
        <taxon>Bradyrhizobium</taxon>
    </lineage>
</organism>
<feature type="domain" description="Glutamine amidotransferase type-2" evidence="2">
    <location>
        <begin position="2"/>
        <end position="275"/>
    </location>
</feature>
<accession>A0ABX3WSY3</accession>
<dbReference type="InterPro" id="IPR029055">
    <property type="entry name" value="Ntn_hydrolases_N"/>
</dbReference>
<evidence type="ECO:0000256" key="1">
    <source>
        <dbReference type="ARBA" id="ARBA00022962"/>
    </source>
</evidence>
<evidence type="ECO:0000313" key="3">
    <source>
        <dbReference type="EMBL" id="OSJ20859.1"/>
    </source>
</evidence>
<evidence type="ECO:0000313" key="4">
    <source>
        <dbReference type="Proteomes" id="UP000193884"/>
    </source>
</evidence>
<dbReference type="Gene3D" id="3.60.20.10">
    <property type="entry name" value="Glutamine Phosphoribosylpyrophosphate, subunit 1, domain 1"/>
    <property type="match status" value="1"/>
</dbReference>
<dbReference type="InterPro" id="IPR052373">
    <property type="entry name" value="Gamma-glu_amide_hydrolase"/>
</dbReference>
<evidence type="ECO:0000259" key="2">
    <source>
        <dbReference type="PROSITE" id="PS51278"/>
    </source>
</evidence>
<dbReference type="PROSITE" id="PS51278">
    <property type="entry name" value="GATASE_TYPE_2"/>
    <property type="match status" value="1"/>
</dbReference>
<dbReference type="Proteomes" id="UP000193884">
    <property type="component" value="Unassembled WGS sequence"/>
</dbReference>
<protein>
    <submittedName>
        <fullName evidence="3">Class II glutamine amidotransferase</fullName>
    </submittedName>
</protein>
<dbReference type="PANTHER" id="PTHR43187:SF1">
    <property type="entry name" value="GLUTAMINE AMIDOTRANSFERASE DUG3-RELATED"/>
    <property type="match status" value="1"/>
</dbReference>
<keyword evidence="4" id="KW-1185">Reference proteome</keyword>
<dbReference type="SUPFAM" id="SSF56235">
    <property type="entry name" value="N-terminal nucleophile aminohydrolases (Ntn hydrolases)"/>
    <property type="match status" value="1"/>
</dbReference>
<dbReference type="InterPro" id="IPR017932">
    <property type="entry name" value="GATase_2_dom"/>
</dbReference>
<name>A0ABX3WSY3_9BRAD</name>
<dbReference type="CDD" id="cd01908">
    <property type="entry name" value="YafJ"/>
    <property type="match status" value="1"/>
</dbReference>